<keyword evidence="3" id="KW-1185">Reference proteome</keyword>
<evidence type="ECO:0000313" key="2">
    <source>
        <dbReference type="EMBL" id="SFF80674.1"/>
    </source>
</evidence>
<accession>A0A1I2LMZ4</accession>
<proteinExistence type="predicted"/>
<dbReference type="EMBL" id="FOOK01000005">
    <property type="protein sequence ID" value="SFF80674.1"/>
    <property type="molecule type" value="Genomic_DNA"/>
</dbReference>
<evidence type="ECO:0000313" key="3">
    <source>
        <dbReference type="Proteomes" id="UP000198661"/>
    </source>
</evidence>
<dbReference type="AlphaFoldDB" id="A0A1I2LMZ4"/>
<reference evidence="2 3" key="1">
    <citation type="submission" date="2016-10" db="EMBL/GenBank/DDBJ databases">
        <authorList>
            <person name="de Groot N.N."/>
        </authorList>
    </citation>
    <scope>NUCLEOTIDE SEQUENCE [LARGE SCALE GENOMIC DNA]</scope>
    <source>
        <strain evidence="2 3">DSM 44945</strain>
    </source>
</reference>
<organism evidence="2 3">
    <name type="scientific">Planifilum fulgidum</name>
    <dbReference type="NCBI Taxonomy" id="201973"/>
    <lineage>
        <taxon>Bacteria</taxon>
        <taxon>Bacillati</taxon>
        <taxon>Bacillota</taxon>
        <taxon>Bacilli</taxon>
        <taxon>Bacillales</taxon>
        <taxon>Thermoactinomycetaceae</taxon>
        <taxon>Planifilum</taxon>
    </lineage>
</organism>
<protein>
    <submittedName>
        <fullName evidence="2">Uncharacterized protein</fullName>
    </submittedName>
</protein>
<name>A0A1I2LMZ4_9BACL</name>
<dbReference type="Proteomes" id="UP000198661">
    <property type="component" value="Unassembled WGS sequence"/>
</dbReference>
<evidence type="ECO:0000256" key="1">
    <source>
        <dbReference type="SAM" id="MobiDB-lite"/>
    </source>
</evidence>
<sequence>MFFSFGIHPVYLLRVPKPLDLPSSTGTPGAVRTESGPRRRAMKRWVPSARFRDGVGRADNPFPKVRGPT</sequence>
<gene>
    <name evidence="2" type="ORF">SAMN04488025_105157</name>
</gene>
<feature type="region of interest" description="Disordered" evidence="1">
    <location>
        <begin position="18"/>
        <end position="43"/>
    </location>
</feature>